<sequence length="392" mass="41627">MAATSGSDGRASAAAPAAGSLESLSNPRFASMTAADLVVHLFGVRRASEFADAALVLSARERSAAAAEARIRAAEEVAGRLREELAARALETEAQMRRATETEERLRAEIRALECRADEAEARAGLRPSDASGRDRARGEVGPKLGARGPAAASEEGGGAGVDPDDDISWRDDVDRTVAAGDDDRAGVEREDGEIEADGADVDPDDTLTLKQYLQKLKLLRGGECFAAESESVSNARDSDARENLLHALAVVCQDQENLLPPAPLLQAIRPTPGTDLSPIHVLKAKNSGKTGHEGGPGEDDKPQSSAMHSKGGGITLQPRTSVVPTRATSNKPREKGIFYKMVFEALKEKERITLAKAAASQQPNLRCWLYAPLPYESADAEEDPHGQAPQK</sequence>
<feature type="compositionally biased region" description="Basic and acidic residues" evidence="1">
    <location>
        <begin position="168"/>
        <end position="190"/>
    </location>
</feature>
<feature type="region of interest" description="Disordered" evidence="1">
    <location>
        <begin position="286"/>
        <end position="331"/>
    </location>
</feature>
<feature type="compositionally biased region" description="Acidic residues" evidence="1">
    <location>
        <begin position="191"/>
        <end position="203"/>
    </location>
</feature>
<keyword evidence="3" id="KW-1185">Reference proteome</keyword>
<evidence type="ECO:0000256" key="1">
    <source>
        <dbReference type="SAM" id="MobiDB-lite"/>
    </source>
</evidence>
<dbReference type="Gramene" id="TKW34709">
    <property type="protein sequence ID" value="TKW34709"/>
    <property type="gene ID" value="SEVIR_2G323700v2"/>
</dbReference>
<protein>
    <submittedName>
        <fullName evidence="2">Uncharacterized protein</fullName>
    </submittedName>
</protein>
<dbReference type="Proteomes" id="UP000298652">
    <property type="component" value="Chromosome 2"/>
</dbReference>
<gene>
    <name evidence="2" type="ORF">SEVIR_2G323700v2</name>
</gene>
<feature type="compositionally biased region" description="Low complexity" evidence="1">
    <location>
        <begin position="146"/>
        <end position="155"/>
    </location>
</feature>
<name>A0A4U6W2F1_SETVI</name>
<dbReference type="EMBL" id="CM016553">
    <property type="protein sequence ID" value="TKW34709.1"/>
    <property type="molecule type" value="Genomic_DNA"/>
</dbReference>
<reference evidence="2" key="1">
    <citation type="submission" date="2019-03" db="EMBL/GenBank/DDBJ databases">
        <title>WGS assembly of Setaria viridis.</title>
        <authorList>
            <person name="Huang P."/>
            <person name="Jenkins J."/>
            <person name="Grimwood J."/>
            <person name="Barry K."/>
            <person name="Healey A."/>
            <person name="Mamidi S."/>
            <person name="Sreedasyam A."/>
            <person name="Shu S."/>
            <person name="Feldman M."/>
            <person name="Wu J."/>
            <person name="Yu Y."/>
            <person name="Chen C."/>
            <person name="Johnson J."/>
            <person name="Rokhsar D."/>
            <person name="Baxter I."/>
            <person name="Schmutz J."/>
            <person name="Brutnell T."/>
            <person name="Kellogg E."/>
        </authorList>
    </citation>
    <scope>NUCLEOTIDE SEQUENCE [LARGE SCALE GENOMIC DNA]</scope>
</reference>
<proteinExistence type="predicted"/>
<evidence type="ECO:0000313" key="3">
    <source>
        <dbReference type="Proteomes" id="UP000298652"/>
    </source>
</evidence>
<evidence type="ECO:0000313" key="2">
    <source>
        <dbReference type="EMBL" id="TKW34709.1"/>
    </source>
</evidence>
<feature type="region of interest" description="Disordered" evidence="1">
    <location>
        <begin position="121"/>
        <end position="203"/>
    </location>
</feature>
<feature type="compositionally biased region" description="Basic and acidic residues" evidence="1">
    <location>
        <begin position="132"/>
        <end position="141"/>
    </location>
</feature>
<dbReference type="AlphaFoldDB" id="A0A4U6W2F1"/>
<feature type="compositionally biased region" description="Polar residues" evidence="1">
    <location>
        <begin position="318"/>
        <end position="331"/>
    </location>
</feature>
<accession>A0A4U6W2F1</accession>
<organism evidence="2 3">
    <name type="scientific">Setaria viridis</name>
    <name type="common">Green bristlegrass</name>
    <name type="synonym">Setaria italica subsp. viridis</name>
    <dbReference type="NCBI Taxonomy" id="4556"/>
    <lineage>
        <taxon>Eukaryota</taxon>
        <taxon>Viridiplantae</taxon>
        <taxon>Streptophyta</taxon>
        <taxon>Embryophyta</taxon>
        <taxon>Tracheophyta</taxon>
        <taxon>Spermatophyta</taxon>
        <taxon>Magnoliopsida</taxon>
        <taxon>Liliopsida</taxon>
        <taxon>Poales</taxon>
        <taxon>Poaceae</taxon>
        <taxon>PACMAD clade</taxon>
        <taxon>Panicoideae</taxon>
        <taxon>Panicodae</taxon>
        <taxon>Paniceae</taxon>
        <taxon>Cenchrinae</taxon>
        <taxon>Setaria</taxon>
    </lineage>
</organism>
<feature type="region of interest" description="Disordered" evidence="1">
    <location>
        <begin position="1"/>
        <end position="20"/>
    </location>
</feature>